<reference evidence="4" key="1">
    <citation type="submission" date="2024-04" db="EMBL/GenBank/DDBJ databases">
        <title>Salinicola lusitanus LLJ914,a marine bacterium isolated from the Okinawa Trough.</title>
        <authorList>
            <person name="Li J."/>
        </authorList>
    </citation>
    <scope>NUCLEOTIDE SEQUENCE [LARGE SCALE GENOMIC DNA]</scope>
</reference>
<dbReference type="InterPro" id="IPR001304">
    <property type="entry name" value="C-type_lectin-like"/>
</dbReference>
<dbReference type="SUPFAM" id="SSF56436">
    <property type="entry name" value="C-type lectin-like"/>
    <property type="match status" value="7"/>
</dbReference>
<keyword evidence="1" id="KW-1015">Disulfide bond</keyword>
<feature type="domain" description="C-type lectin" evidence="2">
    <location>
        <begin position="511"/>
        <end position="593"/>
    </location>
</feature>
<feature type="domain" description="C-type lectin" evidence="2">
    <location>
        <begin position="838"/>
        <end position="1008"/>
    </location>
</feature>
<organism evidence="3 4">
    <name type="scientific">Mugilogobius chulae</name>
    <name type="common">yellowstripe goby</name>
    <dbReference type="NCBI Taxonomy" id="88201"/>
    <lineage>
        <taxon>Eukaryota</taxon>
        <taxon>Metazoa</taxon>
        <taxon>Chordata</taxon>
        <taxon>Craniata</taxon>
        <taxon>Vertebrata</taxon>
        <taxon>Euteleostomi</taxon>
        <taxon>Actinopterygii</taxon>
        <taxon>Neopterygii</taxon>
        <taxon>Teleostei</taxon>
        <taxon>Neoteleostei</taxon>
        <taxon>Acanthomorphata</taxon>
        <taxon>Gobiaria</taxon>
        <taxon>Gobiiformes</taxon>
        <taxon>Gobioidei</taxon>
        <taxon>Gobiidae</taxon>
        <taxon>Gobionellinae</taxon>
        <taxon>Mugilogobius</taxon>
    </lineage>
</organism>
<gene>
    <name evidence="3" type="ORF">WMY93_026923</name>
</gene>
<proteinExistence type="predicted"/>
<dbReference type="Gene3D" id="3.10.100.10">
    <property type="entry name" value="Mannose-Binding Protein A, subunit A"/>
    <property type="match status" value="7"/>
</dbReference>
<dbReference type="Pfam" id="PF00059">
    <property type="entry name" value="Lectin_C"/>
    <property type="match status" value="7"/>
</dbReference>
<dbReference type="Proteomes" id="UP001460270">
    <property type="component" value="Unassembled WGS sequence"/>
</dbReference>
<comment type="caution">
    <text evidence="3">The sequence shown here is derived from an EMBL/GenBank/DDBJ whole genome shotgun (WGS) entry which is preliminary data.</text>
</comment>
<dbReference type="SMART" id="SM00034">
    <property type="entry name" value="CLECT"/>
    <property type="match status" value="6"/>
</dbReference>
<evidence type="ECO:0000313" key="4">
    <source>
        <dbReference type="Proteomes" id="UP001460270"/>
    </source>
</evidence>
<feature type="domain" description="C-type lectin" evidence="2">
    <location>
        <begin position="706"/>
        <end position="788"/>
    </location>
</feature>
<dbReference type="PROSITE" id="PS50041">
    <property type="entry name" value="C_TYPE_LECTIN_2"/>
    <property type="match status" value="6"/>
</dbReference>
<dbReference type="PROSITE" id="PS00615">
    <property type="entry name" value="C_TYPE_LECTIN_1"/>
    <property type="match status" value="3"/>
</dbReference>
<feature type="domain" description="C-type lectin" evidence="2">
    <location>
        <begin position="219"/>
        <end position="313"/>
    </location>
</feature>
<dbReference type="PANTHER" id="PTHR45784:SF3">
    <property type="entry name" value="C-TYPE LECTIN DOMAIN FAMILY 4 MEMBER K-LIKE-RELATED"/>
    <property type="match status" value="1"/>
</dbReference>
<feature type="domain" description="C-type lectin" evidence="2">
    <location>
        <begin position="85"/>
        <end position="200"/>
    </location>
</feature>
<name>A0AAW0MVN1_9GOBI</name>
<evidence type="ECO:0000256" key="1">
    <source>
        <dbReference type="ARBA" id="ARBA00023157"/>
    </source>
</evidence>
<dbReference type="EMBL" id="JBBPFD010000020">
    <property type="protein sequence ID" value="KAK7883800.1"/>
    <property type="molecule type" value="Genomic_DNA"/>
</dbReference>
<evidence type="ECO:0000313" key="3">
    <source>
        <dbReference type="EMBL" id="KAK7883800.1"/>
    </source>
</evidence>
<sequence>MKQKTEILAILSWGTTDSDGSSSQIAICVDGTAFTMSSIGTLGVCQSLLLLSALVRCKMPKTLPCRSAHNRVEVVHSFHAVIYKYYVINSAVTKAVAQQYCREHYTDLAIYRNMDDIAKVPINNYNYAWIGLSDDPASWQGVMTNDANSWKWSATGAPSTSRYMKWSPNSAGSTREMCVYIKGGEWYYYGCKNMLNFACFKSTNGSTSKQLNLVEISLTWEEARRYCRQHYTDLAMIEDETENTAVAALKPGVNVWIGLYREPWIWPDGSTVTFQNWKDGQPTSNTIESCAAESSTRDWHDAKCDAVFPFICHKALENKMVHSVQLKLLTSLDLSDPACTARILAQVRARPHAALKSASKTLEAAVVQSSVILEYYFVNTALTWLDAQTYCREHYTDLATFRNTEDIRRVTRLNNDFAWIGLFDDPASWQGVMTNDANSWKWSSTGAPSTSRYMKWSNGNPNNLGSGEPCVYVFQGKWNDYACNRETYFACFKSANSSSSKQINVVETLLTWENALSYCRQHYTDLAMIEDETENTAVASFQWNVAVWIGLYRKPWMWSDGNNSTFRNWASGQPDSNLETVWERARPMTGTIWTVLVSTLSFVTEEHHGEVHLLHKREDLYHRSIWCICLETTAPKMISAGLCTFSLLFSLYTNCCTSSHDSVKLIKFADDTTLIDYLGRLMSLPTGKGANSSSSKQINVVETLLTWENALSYCRQHYTDLAMIEDETENTAVASFQWNVAVWIGLYRKPWMWSDGNNSTFRNWASGQPDSNLKTVWERARPMTGTIWTVLVSTLSFVTEVTESQERDKTKTTQSRDKTETFIEAAVVQSFHTVILEYYFVNTALTWLDAQTYCREHYTDLATFRNTEDMRRVTRLNNEFAWIGLFDDPASWQGVMTNDATSWKWSSTGAPSTSRYMKWTNGNPDNLGYGEPSCVYVFKESGTTLPATGKHTLRASKKPWMWADGNNSTFRNWAYGQPNSELENCVGESSAHDWHDLDCTSVYPFICHRALKTKFSDVQVRLQSRADLSDPANSALILGQSSCCNTYLTSQSLHSLTDNVTKT</sequence>
<keyword evidence="4" id="KW-1185">Reference proteome</keyword>
<dbReference type="InterPro" id="IPR018378">
    <property type="entry name" value="C-type_lectin_CS"/>
</dbReference>
<dbReference type="InterPro" id="IPR016186">
    <property type="entry name" value="C-type_lectin-like/link_sf"/>
</dbReference>
<dbReference type="PANTHER" id="PTHR45784">
    <property type="entry name" value="C-TYPE LECTIN DOMAIN FAMILY 20 MEMBER A-RELATED"/>
    <property type="match status" value="1"/>
</dbReference>
<dbReference type="InterPro" id="IPR016187">
    <property type="entry name" value="CTDL_fold"/>
</dbReference>
<evidence type="ECO:0000259" key="2">
    <source>
        <dbReference type="PROSITE" id="PS50041"/>
    </source>
</evidence>
<protein>
    <recommendedName>
        <fullName evidence="2">C-type lectin domain-containing protein</fullName>
    </recommendedName>
</protein>
<dbReference type="AlphaFoldDB" id="A0AAW0MVN1"/>
<feature type="domain" description="C-type lectin" evidence="2">
    <location>
        <begin position="375"/>
        <end position="492"/>
    </location>
</feature>
<accession>A0AAW0MVN1</accession>